<accession>A0AA35WU53</accession>
<dbReference type="Proteomes" id="UP001174909">
    <property type="component" value="Unassembled WGS sequence"/>
</dbReference>
<feature type="domain" description="EGF-like" evidence="2">
    <location>
        <begin position="1"/>
        <end position="30"/>
    </location>
</feature>
<dbReference type="Gene3D" id="2.10.25.10">
    <property type="entry name" value="Laminin"/>
    <property type="match status" value="1"/>
</dbReference>
<evidence type="ECO:0000313" key="3">
    <source>
        <dbReference type="EMBL" id="CAI8033863.1"/>
    </source>
</evidence>
<evidence type="ECO:0000313" key="4">
    <source>
        <dbReference type="Proteomes" id="UP001174909"/>
    </source>
</evidence>
<dbReference type="PROSITE" id="PS00022">
    <property type="entry name" value="EGF_1"/>
    <property type="match status" value="1"/>
</dbReference>
<dbReference type="SUPFAM" id="SSF57196">
    <property type="entry name" value="EGF/Laminin"/>
    <property type="match status" value="1"/>
</dbReference>
<evidence type="ECO:0000259" key="2">
    <source>
        <dbReference type="PROSITE" id="PS50026"/>
    </source>
</evidence>
<keyword evidence="4" id="KW-1185">Reference proteome</keyword>
<dbReference type="CDD" id="cd00055">
    <property type="entry name" value="EGF_Lam"/>
    <property type="match status" value="1"/>
</dbReference>
<keyword evidence="1" id="KW-1015">Disulfide bond</keyword>
<sequence>MCVPPCVNGTCNATTGRCDCSPGYTGVSCDEAAVSPLEVAFIKDSPLVQRDSVEAHILLSRPVQSLVCRLK</sequence>
<reference evidence="3" key="1">
    <citation type="submission" date="2023-03" db="EMBL/GenBank/DDBJ databases">
        <authorList>
            <person name="Steffen K."/>
            <person name="Cardenas P."/>
        </authorList>
    </citation>
    <scope>NUCLEOTIDE SEQUENCE</scope>
</reference>
<dbReference type="InterPro" id="IPR002049">
    <property type="entry name" value="LE_dom"/>
</dbReference>
<protein>
    <recommendedName>
        <fullName evidence="2">EGF-like domain-containing protein</fullName>
    </recommendedName>
</protein>
<dbReference type="Pfam" id="PF23106">
    <property type="entry name" value="EGF_Teneurin"/>
    <property type="match status" value="1"/>
</dbReference>
<dbReference type="SMART" id="SM00181">
    <property type="entry name" value="EGF"/>
    <property type="match status" value="1"/>
</dbReference>
<dbReference type="InterPro" id="IPR000742">
    <property type="entry name" value="EGF"/>
</dbReference>
<dbReference type="AlphaFoldDB" id="A0AA35WU53"/>
<dbReference type="PROSITE" id="PS01186">
    <property type="entry name" value="EGF_2"/>
    <property type="match status" value="1"/>
</dbReference>
<proteinExistence type="predicted"/>
<gene>
    <name evidence="3" type="ORF">GBAR_LOCUS19099</name>
</gene>
<dbReference type="EMBL" id="CASHTH010002700">
    <property type="protein sequence ID" value="CAI8033863.1"/>
    <property type="molecule type" value="Genomic_DNA"/>
</dbReference>
<comment type="caution">
    <text evidence="1">Lacks conserved residue(s) required for the propagation of feature annotation.</text>
</comment>
<organism evidence="3 4">
    <name type="scientific">Geodia barretti</name>
    <name type="common">Barrett's horny sponge</name>
    <dbReference type="NCBI Taxonomy" id="519541"/>
    <lineage>
        <taxon>Eukaryota</taxon>
        <taxon>Metazoa</taxon>
        <taxon>Porifera</taxon>
        <taxon>Demospongiae</taxon>
        <taxon>Heteroscleromorpha</taxon>
        <taxon>Tetractinellida</taxon>
        <taxon>Astrophorina</taxon>
        <taxon>Geodiidae</taxon>
        <taxon>Geodia</taxon>
    </lineage>
</organism>
<dbReference type="PROSITE" id="PS50026">
    <property type="entry name" value="EGF_3"/>
    <property type="match status" value="1"/>
</dbReference>
<keyword evidence="1" id="KW-0245">EGF-like domain</keyword>
<feature type="disulfide bond" evidence="1">
    <location>
        <begin position="20"/>
        <end position="29"/>
    </location>
</feature>
<feature type="non-terminal residue" evidence="3">
    <location>
        <position position="1"/>
    </location>
</feature>
<comment type="caution">
    <text evidence="3">The sequence shown here is derived from an EMBL/GenBank/DDBJ whole genome shotgun (WGS) entry which is preliminary data.</text>
</comment>
<name>A0AA35WU53_GEOBA</name>
<evidence type="ECO:0000256" key="1">
    <source>
        <dbReference type="PROSITE-ProRule" id="PRU00076"/>
    </source>
</evidence>